<dbReference type="Proteomes" id="UP001316184">
    <property type="component" value="Chromosome"/>
</dbReference>
<reference evidence="2 3" key="1">
    <citation type="submission" date="2022-08" db="EMBL/GenBank/DDBJ databases">
        <title>novel species in genus Aeromicrobium.</title>
        <authorList>
            <person name="Ye L."/>
        </authorList>
    </citation>
    <scope>NUCLEOTIDE SEQUENCE [LARGE SCALE GENOMIC DNA]</scope>
    <source>
        <strain evidence="3">zg-Y1379</strain>
    </source>
</reference>
<dbReference type="Gene3D" id="3.40.50.360">
    <property type="match status" value="1"/>
</dbReference>
<feature type="domain" description="NADPH-dependent FMN reductase-like" evidence="1">
    <location>
        <begin position="8"/>
        <end position="152"/>
    </location>
</feature>
<organism evidence="2 3">
    <name type="scientific">Aeromicrobium wangtongii</name>
    <dbReference type="NCBI Taxonomy" id="2969247"/>
    <lineage>
        <taxon>Bacteria</taxon>
        <taxon>Bacillati</taxon>
        <taxon>Actinomycetota</taxon>
        <taxon>Actinomycetes</taxon>
        <taxon>Propionibacteriales</taxon>
        <taxon>Nocardioidaceae</taxon>
        <taxon>Aeromicrobium</taxon>
    </lineage>
</organism>
<dbReference type="SUPFAM" id="SSF52218">
    <property type="entry name" value="Flavoproteins"/>
    <property type="match status" value="1"/>
</dbReference>
<evidence type="ECO:0000313" key="3">
    <source>
        <dbReference type="Proteomes" id="UP001316184"/>
    </source>
</evidence>
<keyword evidence="3" id="KW-1185">Reference proteome</keyword>
<accession>A0ABY5M7K1</accession>
<dbReference type="RefSeq" id="WP_232401575.1">
    <property type="nucleotide sequence ID" value="NZ_CP102173.1"/>
</dbReference>
<name>A0ABY5M7K1_9ACTN</name>
<dbReference type="InterPro" id="IPR050712">
    <property type="entry name" value="NAD(P)H-dep_reductase"/>
</dbReference>
<dbReference type="PANTHER" id="PTHR30543">
    <property type="entry name" value="CHROMATE REDUCTASE"/>
    <property type="match status" value="1"/>
</dbReference>
<evidence type="ECO:0000313" key="2">
    <source>
        <dbReference type="EMBL" id="UUP12914.1"/>
    </source>
</evidence>
<proteinExistence type="predicted"/>
<gene>
    <name evidence="2" type="ORF">NQV15_13755</name>
</gene>
<dbReference type="InterPro" id="IPR005025">
    <property type="entry name" value="FMN_Rdtase-like_dom"/>
</dbReference>
<dbReference type="EMBL" id="CP102173">
    <property type="protein sequence ID" value="UUP12914.1"/>
    <property type="molecule type" value="Genomic_DNA"/>
</dbReference>
<evidence type="ECO:0000259" key="1">
    <source>
        <dbReference type="Pfam" id="PF03358"/>
    </source>
</evidence>
<dbReference type="PANTHER" id="PTHR30543:SF21">
    <property type="entry name" value="NAD(P)H-DEPENDENT FMN REDUCTASE LOT6"/>
    <property type="match status" value="1"/>
</dbReference>
<dbReference type="InterPro" id="IPR029039">
    <property type="entry name" value="Flavoprotein-like_sf"/>
</dbReference>
<sequence>MSSSDLPRLLIVIGSSRPGRLGHHVGRWFEYRVREHGQFEPVVADLAEIALPFFDEPRHPRLGDYAHQHTRDWAALVGSTDAVVLVTPEYNHGPSAVLKNAIDFLHAEWRDKPVGFVSYGGVAAGTRAVQQLVQIVATVRMIPVFDAVAISGVRQVVGEGGEVASTQSMDRSSIALLDELARLLQQLHPVPAGN</sequence>
<protein>
    <submittedName>
        <fullName evidence="2">NAD(P)H-dependent oxidoreductase</fullName>
    </submittedName>
</protein>
<dbReference type="Pfam" id="PF03358">
    <property type="entry name" value="FMN_red"/>
    <property type="match status" value="1"/>
</dbReference>